<feature type="domain" description="UBX" evidence="7">
    <location>
        <begin position="250"/>
        <end position="330"/>
    </location>
</feature>
<evidence type="ECO:0000313" key="10">
    <source>
        <dbReference type="Proteomes" id="UP000410492"/>
    </source>
</evidence>
<feature type="compositionally biased region" description="Low complexity" evidence="5">
    <location>
        <begin position="74"/>
        <end position="85"/>
    </location>
</feature>
<dbReference type="InterPro" id="IPR015940">
    <property type="entry name" value="UBA"/>
</dbReference>
<evidence type="ECO:0000256" key="3">
    <source>
        <dbReference type="ARBA" id="ARBA00023054"/>
    </source>
</evidence>
<feature type="region of interest" description="Disordered" evidence="5">
    <location>
        <begin position="188"/>
        <end position="254"/>
    </location>
</feature>
<feature type="domain" description="UBA" evidence="6">
    <location>
        <begin position="1"/>
        <end position="40"/>
    </location>
</feature>
<gene>
    <name evidence="9" type="ORF">CALMAC_LOCUS11619</name>
</gene>
<evidence type="ECO:0000256" key="2">
    <source>
        <dbReference type="ARBA" id="ARBA00022490"/>
    </source>
</evidence>
<dbReference type="PROSITE" id="PS00028">
    <property type="entry name" value="ZINC_FINGER_C2H2_1"/>
    <property type="match status" value="1"/>
</dbReference>
<accession>A0A653CVC7</accession>
<evidence type="ECO:0000256" key="5">
    <source>
        <dbReference type="SAM" id="MobiDB-lite"/>
    </source>
</evidence>
<dbReference type="InterPro" id="IPR029071">
    <property type="entry name" value="Ubiquitin-like_domsf"/>
</dbReference>
<keyword evidence="4" id="KW-0862">Zinc</keyword>
<keyword evidence="4" id="KW-0863">Zinc-finger</keyword>
<dbReference type="Pfam" id="PF22562">
    <property type="entry name" value="UBA_7"/>
    <property type="match status" value="1"/>
</dbReference>
<feature type="compositionally biased region" description="Basic and acidic residues" evidence="5">
    <location>
        <begin position="188"/>
        <end position="215"/>
    </location>
</feature>
<dbReference type="AlphaFoldDB" id="A0A653CVC7"/>
<name>A0A653CVC7_CALMS</name>
<dbReference type="SMART" id="SM00165">
    <property type="entry name" value="UBA"/>
    <property type="match status" value="1"/>
</dbReference>
<dbReference type="InterPro" id="IPR009060">
    <property type="entry name" value="UBA-like_sf"/>
</dbReference>
<dbReference type="InterPro" id="IPR001012">
    <property type="entry name" value="UBX_dom"/>
</dbReference>
<comment type="subcellular location">
    <subcellularLocation>
        <location evidence="1">Cytoplasm</location>
    </subcellularLocation>
</comment>
<dbReference type="SUPFAM" id="SSF54236">
    <property type="entry name" value="Ubiquitin-like"/>
    <property type="match status" value="1"/>
</dbReference>
<dbReference type="SUPFAM" id="SSF46934">
    <property type="entry name" value="UBA-like"/>
    <property type="match status" value="1"/>
</dbReference>
<feature type="compositionally biased region" description="Basic and acidic residues" evidence="5">
    <location>
        <begin position="60"/>
        <end position="73"/>
    </location>
</feature>
<feature type="region of interest" description="Disordered" evidence="5">
    <location>
        <begin position="41"/>
        <end position="87"/>
    </location>
</feature>
<reference evidence="9 10" key="1">
    <citation type="submission" date="2019-01" db="EMBL/GenBank/DDBJ databases">
        <authorList>
            <person name="Sayadi A."/>
        </authorList>
    </citation>
    <scope>NUCLEOTIDE SEQUENCE [LARGE SCALE GENOMIC DNA]</scope>
</reference>
<dbReference type="InterPro" id="IPR041923">
    <property type="entry name" value="UBA_UBXN1"/>
</dbReference>
<feature type="region of interest" description="Disordered" evidence="5">
    <location>
        <begin position="109"/>
        <end position="136"/>
    </location>
</feature>
<dbReference type="PANTHER" id="PTHR46340:SF1">
    <property type="entry name" value="UBX DOMAIN-CONTAINING PROTEIN 1"/>
    <property type="match status" value="1"/>
</dbReference>
<dbReference type="PROSITE" id="PS50157">
    <property type="entry name" value="ZINC_FINGER_C2H2_2"/>
    <property type="match status" value="1"/>
</dbReference>
<feature type="compositionally biased region" description="Low complexity" evidence="5">
    <location>
        <begin position="241"/>
        <end position="254"/>
    </location>
</feature>
<feature type="domain" description="C2H2-type" evidence="8">
    <location>
        <begin position="90"/>
        <end position="119"/>
    </location>
</feature>
<dbReference type="GO" id="GO:0032435">
    <property type="term" value="P:negative regulation of proteasomal ubiquitin-dependent protein catabolic process"/>
    <property type="evidence" value="ECO:0007669"/>
    <property type="project" value="TreeGrafter"/>
</dbReference>
<evidence type="ECO:0000313" key="9">
    <source>
        <dbReference type="EMBL" id="VEN51043.1"/>
    </source>
</evidence>
<dbReference type="InterPro" id="IPR013087">
    <property type="entry name" value="Znf_C2H2_type"/>
</dbReference>
<dbReference type="Gene3D" id="1.10.8.10">
    <property type="entry name" value="DNA helicase RuvA subunit, C-terminal domain"/>
    <property type="match status" value="1"/>
</dbReference>
<evidence type="ECO:0000256" key="1">
    <source>
        <dbReference type="ARBA" id="ARBA00004496"/>
    </source>
</evidence>
<keyword evidence="10" id="KW-1185">Reference proteome</keyword>
<dbReference type="Pfam" id="PF00789">
    <property type="entry name" value="UBX"/>
    <property type="match status" value="1"/>
</dbReference>
<keyword evidence="3" id="KW-0175">Coiled coil</keyword>
<dbReference type="GO" id="GO:0036435">
    <property type="term" value="F:K48-linked polyubiquitin modification-dependent protein binding"/>
    <property type="evidence" value="ECO:0007669"/>
    <property type="project" value="TreeGrafter"/>
</dbReference>
<sequence>MSSVVNTLVEMGFSKQHAEIAVKKTGSNDVQVAMDWLLSHEEQLDNLASEVPPEPAPSDETEKTDATDLKEHSPSPTASQDSSSAEAKSFRCDDCGKLFRTQDEVEFHAVKSGHGNFSESTEEKKPLSEEEKKEQLAKIEAKLRQRRLEREAREKEEALMREKIRIKSGKELQEAKRRQEELEMKKLMEQKRKEKEEEKLAKQRIREKIEQDKIARKAKFGGVATPEPATTPASPPPASAAPPTSAAPRPSPSEARLQIRLTDGSVVQHTFGAKEPLSAVRLFVEMKVGGTQAGTQVNLMTNFPKKVFAADDYEKPLETLGLAPSATLFVSKSA</sequence>
<dbReference type="GO" id="GO:0005737">
    <property type="term" value="C:cytoplasm"/>
    <property type="evidence" value="ECO:0007669"/>
    <property type="project" value="UniProtKB-SubCell"/>
</dbReference>
<evidence type="ECO:0000256" key="4">
    <source>
        <dbReference type="PROSITE-ProRule" id="PRU00042"/>
    </source>
</evidence>
<dbReference type="PROSITE" id="PS50033">
    <property type="entry name" value="UBX"/>
    <property type="match status" value="1"/>
</dbReference>
<dbReference type="GO" id="GO:0031397">
    <property type="term" value="P:negative regulation of protein ubiquitination"/>
    <property type="evidence" value="ECO:0007669"/>
    <property type="project" value="TreeGrafter"/>
</dbReference>
<evidence type="ECO:0000259" key="7">
    <source>
        <dbReference type="PROSITE" id="PS50033"/>
    </source>
</evidence>
<dbReference type="CDD" id="cd14302">
    <property type="entry name" value="UBA_UBXN1"/>
    <property type="match status" value="1"/>
</dbReference>
<dbReference type="GO" id="GO:0008270">
    <property type="term" value="F:zinc ion binding"/>
    <property type="evidence" value="ECO:0007669"/>
    <property type="project" value="UniProtKB-KW"/>
</dbReference>
<dbReference type="Proteomes" id="UP000410492">
    <property type="component" value="Unassembled WGS sequence"/>
</dbReference>
<proteinExistence type="predicted"/>
<keyword evidence="2" id="KW-0963">Cytoplasm</keyword>
<protein>
    <recommendedName>
        <fullName evidence="11">UBX domain-containing protein</fullName>
    </recommendedName>
</protein>
<dbReference type="EMBL" id="CAACVG010008782">
    <property type="protein sequence ID" value="VEN51043.1"/>
    <property type="molecule type" value="Genomic_DNA"/>
</dbReference>
<dbReference type="SMART" id="SM00166">
    <property type="entry name" value="UBX"/>
    <property type="match status" value="1"/>
</dbReference>
<organism evidence="9 10">
    <name type="scientific">Callosobruchus maculatus</name>
    <name type="common">Southern cowpea weevil</name>
    <name type="synonym">Pulse bruchid</name>
    <dbReference type="NCBI Taxonomy" id="64391"/>
    <lineage>
        <taxon>Eukaryota</taxon>
        <taxon>Metazoa</taxon>
        <taxon>Ecdysozoa</taxon>
        <taxon>Arthropoda</taxon>
        <taxon>Hexapoda</taxon>
        <taxon>Insecta</taxon>
        <taxon>Pterygota</taxon>
        <taxon>Neoptera</taxon>
        <taxon>Endopterygota</taxon>
        <taxon>Coleoptera</taxon>
        <taxon>Polyphaga</taxon>
        <taxon>Cucujiformia</taxon>
        <taxon>Chrysomeloidea</taxon>
        <taxon>Chrysomelidae</taxon>
        <taxon>Bruchinae</taxon>
        <taxon>Bruchini</taxon>
        <taxon>Callosobruchus</taxon>
    </lineage>
</organism>
<dbReference type="PANTHER" id="PTHR46340">
    <property type="entry name" value="UBX DOMAIN-CONTAINING PROTEIN 1"/>
    <property type="match status" value="1"/>
</dbReference>
<evidence type="ECO:0000259" key="8">
    <source>
        <dbReference type="PROSITE" id="PS50157"/>
    </source>
</evidence>
<dbReference type="Gene3D" id="3.10.20.90">
    <property type="entry name" value="Phosphatidylinositol 3-kinase Catalytic Subunit, Chain A, domain 1"/>
    <property type="match status" value="1"/>
</dbReference>
<dbReference type="GO" id="GO:1903094">
    <property type="term" value="P:negative regulation of protein K48-linked deubiquitination"/>
    <property type="evidence" value="ECO:0007669"/>
    <property type="project" value="TreeGrafter"/>
</dbReference>
<dbReference type="GO" id="GO:0005634">
    <property type="term" value="C:nucleus"/>
    <property type="evidence" value="ECO:0007669"/>
    <property type="project" value="TreeGrafter"/>
</dbReference>
<dbReference type="PROSITE" id="PS50030">
    <property type="entry name" value="UBA"/>
    <property type="match status" value="1"/>
</dbReference>
<evidence type="ECO:0008006" key="11">
    <source>
        <dbReference type="Google" id="ProtNLM"/>
    </source>
</evidence>
<feature type="compositionally biased region" description="Basic and acidic residues" evidence="5">
    <location>
        <begin position="121"/>
        <end position="136"/>
    </location>
</feature>
<evidence type="ECO:0000259" key="6">
    <source>
        <dbReference type="PROSITE" id="PS50030"/>
    </source>
</evidence>
<keyword evidence="4" id="KW-0479">Metal-binding</keyword>
<dbReference type="OrthoDB" id="10254930at2759"/>